<evidence type="ECO:0000313" key="2">
    <source>
        <dbReference type="EMBL" id="GMT19893.1"/>
    </source>
</evidence>
<feature type="transmembrane region" description="Helical" evidence="1">
    <location>
        <begin position="199"/>
        <end position="219"/>
    </location>
</feature>
<sequence length="316" mass="35674">ISQTGFVEPNGVDLSYVRLPLLVPSVLFAVMSLTAFLVALVLAYMEDVVPTDDQMRRGVLIPYGAIRLACNTTVPFPRGGLPSILLLFERNAYGNAVFRISTCLPIMLRIFQSLSVRHMVRAKQKCGAIFEITSDLMPALTAVEAFSIALFSIMTIHSDFPMANRFAKLSFAISASLNMLASTLILFHFKSKSNNPLETISVGLKIVSLFVFCYLSPQYFQYHHTVTMQPMCHSYIPRIYALIEYVLVAAYAVFHLSWLIDIRHLQFLCYPRSCSGECEPLDPANFVAGGKYEHCRAFEERQWQMRRGKEEVQGEE</sequence>
<dbReference type="PANTHER" id="PTHR12892">
    <property type="entry name" value="FGF RECEPTOR ACTIVATING PROTEIN 1"/>
    <property type="match status" value="1"/>
</dbReference>
<feature type="transmembrane region" description="Helical" evidence="1">
    <location>
        <begin position="136"/>
        <end position="157"/>
    </location>
</feature>
<dbReference type="Proteomes" id="UP001432322">
    <property type="component" value="Unassembled WGS sequence"/>
</dbReference>
<dbReference type="EMBL" id="BTSY01000003">
    <property type="protein sequence ID" value="GMT19893.1"/>
    <property type="molecule type" value="Genomic_DNA"/>
</dbReference>
<evidence type="ECO:0008006" key="4">
    <source>
        <dbReference type="Google" id="ProtNLM"/>
    </source>
</evidence>
<dbReference type="GO" id="GO:0000139">
    <property type="term" value="C:Golgi membrane"/>
    <property type="evidence" value="ECO:0007669"/>
    <property type="project" value="InterPro"/>
</dbReference>
<dbReference type="GO" id="GO:0005789">
    <property type="term" value="C:endoplasmic reticulum membrane"/>
    <property type="evidence" value="ECO:0007669"/>
    <property type="project" value="TreeGrafter"/>
</dbReference>
<feature type="transmembrane region" description="Helical" evidence="1">
    <location>
        <begin position="169"/>
        <end position="187"/>
    </location>
</feature>
<dbReference type="PANTHER" id="PTHR12892:SF8">
    <property type="entry name" value="PROTEIN CBG16685"/>
    <property type="match status" value="1"/>
</dbReference>
<organism evidence="2 3">
    <name type="scientific">Pristionchus fissidentatus</name>
    <dbReference type="NCBI Taxonomy" id="1538716"/>
    <lineage>
        <taxon>Eukaryota</taxon>
        <taxon>Metazoa</taxon>
        <taxon>Ecdysozoa</taxon>
        <taxon>Nematoda</taxon>
        <taxon>Chromadorea</taxon>
        <taxon>Rhabditida</taxon>
        <taxon>Rhabditina</taxon>
        <taxon>Diplogasteromorpha</taxon>
        <taxon>Diplogasteroidea</taxon>
        <taxon>Neodiplogasteridae</taxon>
        <taxon>Pristionchus</taxon>
    </lineage>
</organism>
<feature type="non-terminal residue" evidence="2">
    <location>
        <position position="1"/>
    </location>
</feature>
<reference evidence="2" key="1">
    <citation type="submission" date="2023-10" db="EMBL/GenBank/DDBJ databases">
        <title>Genome assembly of Pristionchus species.</title>
        <authorList>
            <person name="Yoshida K."/>
            <person name="Sommer R.J."/>
        </authorList>
    </citation>
    <scope>NUCLEOTIDE SEQUENCE</scope>
    <source>
        <strain evidence="2">RS5133</strain>
    </source>
</reference>
<dbReference type="GO" id="GO:0006506">
    <property type="term" value="P:GPI anchor biosynthetic process"/>
    <property type="evidence" value="ECO:0007669"/>
    <property type="project" value="TreeGrafter"/>
</dbReference>
<accession>A0AAV5VKJ2</accession>
<name>A0AAV5VKJ2_9BILA</name>
<gene>
    <name evidence="2" type="ORF">PFISCL1PPCAC_11190</name>
</gene>
<dbReference type="AlphaFoldDB" id="A0AAV5VKJ2"/>
<dbReference type="InterPro" id="IPR039545">
    <property type="entry name" value="PGAP2"/>
</dbReference>
<comment type="caution">
    <text evidence="2">The sequence shown here is derived from an EMBL/GenBank/DDBJ whole genome shotgun (WGS) entry which is preliminary data.</text>
</comment>
<keyword evidence="1" id="KW-0472">Membrane</keyword>
<keyword evidence="1" id="KW-0812">Transmembrane</keyword>
<evidence type="ECO:0000313" key="3">
    <source>
        <dbReference type="Proteomes" id="UP001432322"/>
    </source>
</evidence>
<keyword evidence="3" id="KW-1185">Reference proteome</keyword>
<proteinExistence type="predicted"/>
<keyword evidence="1" id="KW-1133">Transmembrane helix</keyword>
<feature type="non-terminal residue" evidence="2">
    <location>
        <position position="316"/>
    </location>
</feature>
<protein>
    <recommendedName>
        <fullName evidence="4">G protein-coupled receptor</fullName>
    </recommendedName>
</protein>
<feature type="transmembrane region" description="Helical" evidence="1">
    <location>
        <begin position="21"/>
        <end position="45"/>
    </location>
</feature>
<evidence type="ECO:0000256" key="1">
    <source>
        <dbReference type="SAM" id="Phobius"/>
    </source>
</evidence>
<feature type="transmembrane region" description="Helical" evidence="1">
    <location>
        <begin position="239"/>
        <end position="260"/>
    </location>
</feature>